<dbReference type="RefSeq" id="WP_117141507.1">
    <property type="nucleotide sequence ID" value="NZ_CAKXKJ010000002.1"/>
</dbReference>
<evidence type="ECO:0000313" key="12">
    <source>
        <dbReference type="EMBL" id="RFT07775.1"/>
    </source>
</evidence>
<dbReference type="EMBL" id="QQRQ01000001">
    <property type="protein sequence ID" value="RFT07775.1"/>
    <property type="molecule type" value="Genomic_DNA"/>
</dbReference>
<evidence type="ECO:0000313" key="13">
    <source>
        <dbReference type="Proteomes" id="UP000260649"/>
    </source>
</evidence>
<keyword evidence="4 11" id="KW-0808">Transferase</keyword>
<evidence type="ECO:0000256" key="1">
    <source>
        <dbReference type="ARBA" id="ARBA00001771"/>
    </source>
</evidence>
<dbReference type="SUPFAM" id="SSF53613">
    <property type="entry name" value="Ribokinase-like"/>
    <property type="match status" value="1"/>
</dbReference>
<keyword evidence="5 11" id="KW-0479">Metal-binding</keyword>
<evidence type="ECO:0000256" key="11">
    <source>
        <dbReference type="HAMAP-Rule" id="MF_00228"/>
    </source>
</evidence>
<name>A0A3E2B6Z7_9FIRM</name>
<reference evidence="12 13" key="1">
    <citation type="submission" date="2018-07" db="EMBL/GenBank/DDBJ databases">
        <title>GABA Modulating Bacteria of the Human Gut Microbiota.</title>
        <authorList>
            <person name="Strandwitz P."/>
            <person name="Kim K.H."/>
            <person name="Terekhova D."/>
            <person name="Liu J.K."/>
            <person name="Sharma A."/>
            <person name="Levering J."/>
            <person name="Mcdonald D."/>
            <person name="Dietrich D."/>
            <person name="Ramadhar T.R."/>
            <person name="Lekbua A."/>
            <person name="Mroue N."/>
            <person name="Liston C."/>
            <person name="Stewart E.J."/>
            <person name="Dubin M.J."/>
            <person name="Zengler K."/>
            <person name="Knight R."/>
            <person name="Gilbert J.A."/>
            <person name="Clardy J."/>
            <person name="Lewis K."/>
        </authorList>
    </citation>
    <scope>NUCLEOTIDE SEQUENCE [LARGE SCALE GENOMIC DNA]</scope>
    <source>
        <strain evidence="12 13">KLE1738</strain>
    </source>
</reference>
<evidence type="ECO:0000256" key="5">
    <source>
        <dbReference type="ARBA" id="ARBA00022723"/>
    </source>
</evidence>
<evidence type="ECO:0000256" key="2">
    <source>
        <dbReference type="ARBA" id="ARBA00001946"/>
    </source>
</evidence>
<keyword evidence="13" id="KW-1185">Reference proteome</keyword>
<comment type="cofactor">
    <cofactor evidence="2 11">
        <name>Mg(2+)</name>
        <dbReference type="ChEBI" id="CHEBI:18420"/>
    </cofactor>
</comment>
<dbReference type="Pfam" id="PF02110">
    <property type="entry name" value="HK"/>
    <property type="match status" value="1"/>
</dbReference>
<dbReference type="GO" id="GO:0004417">
    <property type="term" value="F:hydroxyethylthiazole kinase activity"/>
    <property type="evidence" value="ECO:0007669"/>
    <property type="project" value="UniProtKB-UniRule"/>
</dbReference>
<dbReference type="NCBIfam" id="NF006830">
    <property type="entry name" value="PRK09355.1"/>
    <property type="match status" value="1"/>
</dbReference>
<accession>A0A3E2B6Z7</accession>
<dbReference type="UniPathway" id="UPA00060">
    <property type="reaction ID" value="UER00139"/>
</dbReference>
<evidence type="ECO:0000256" key="6">
    <source>
        <dbReference type="ARBA" id="ARBA00022741"/>
    </source>
</evidence>
<keyword evidence="10 11" id="KW-0784">Thiamine biosynthesis</keyword>
<protein>
    <recommendedName>
        <fullName evidence="11">Hydroxyethylthiazole kinase</fullName>
        <ecNumber evidence="11">2.7.1.50</ecNumber>
    </recommendedName>
    <alternativeName>
        <fullName evidence="11">4-methyl-5-beta-hydroxyethylthiazole kinase</fullName>
        <shortName evidence="11">TH kinase</shortName>
        <shortName evidence="11">Thz kinase</shortName>
    </alternativeName>
</protein>
<evidence type="ECO:0000256" key="4">
    <source>
        <dbReference type="ARBA" id="ARBA00022679"/>
    </source>
</evidence>
<evidence type="ECO:0000256" key="3">
    <source>
        <dbReference type="ARBA" id="ARBA00004868"/>
    </source>
</evidence>
<dbReference type="Gene3D" id="3.40.1190.20">
    <property type="match status" value="1"/>
</dbReference>
<dbReference type="GO" id="GO:0000287">
    <property type="term" value="F:magnesium ion binding"/>
    <property type="evidence" value="ECO:0007669"/>
    <property type="project" value="UniProtKB-UniRule"/>
</dbReference>
<sequence length="268" mass="28002">MTFQTQFPQLLQRIKADSPLIHCITNHISIHDCANALLALGASPIMAEHPGEVAEITATSQALMVNLGNISDSRMEAIAAAGETARTHHIPCMIDLVGVGCSQLRRSFAHGFLLRAHPAVIKGNESEIRAICGVEHHARGIDNGEHGPLAQALTVAKQAARQFHTVVLLSGKTDLITDGVCAFGVENGDPLMARVTGTGCMQGAVVAAFLAVASPLEAALSGAAAMGLAGEYAAEQFQSHGSISQFSLGILDGLFSLRDAAALRMIPL</sequence>
<gene>
    <name evidence="11" type="primary">thiM</name>
    <name evidence="12" type="ORF">DV520_01195</name>
</gene>
<comment type="function">
    <text evidence="11">Catalyzes the phosphorylation of the hydroxyl group of 4-methyl-5-beta-hydroxyethylthiazole (THZ).</text>
</comment>
<feature type="binding site" evidence="11">
    <location>
        <position position="122"/>
    </location>
    <ligand>
        <name>ATP</name>
        <dbReference type="ChEBI" id="CHEBI:30616"/>
    </ligand>
</feature>
<comment type="similarity">
    <text evidence="11">Belongs to the Thz kinase family.</text>
</comment>
<dbReference type="AlphaFoldDB" id="A0A3E2B6Z7"/>
<feature type="binding site" evidence="11">
    <location>
        <position position="46"/>
    </location>
    <ligand>
        <name>substrate</name>
    </ligand>
</feature>
<comment type="pathway">
    <text evidence="3 11">Cofactor biosynthesis; thiamine diphosphate biosynthesis; 4-methyl-5-(2-phosphoethyl)-thiazole from 5-(2-hydroxyethyl)-4-methylthiazole: step 1/1.</text>
</comment>
<proteinExistence type="inferred from homology"/>
<evidence type="ECO:0000256" key="8">
    <source>
        <dbReference type="ARBA" id="ARBA00022840"/>
    </source>
</evidence>
<dbReference type="PRINTS" id="PR01099">
    <property type="entry name" value="HYETHTZKNASE"/>
</dbReference>
<organism evidence="12 13">
    <name type="scientific">Evtepia gabavorous</name>
    <dbReference type="NCBI Taxonomy" id="2211183"/>
    <lineage>
        <taxon>Bacteria</taxon>
        <taxon>Bacillati</taxon>
        <taxon>Bacillota</taxon>
        <taxon>Clostridia</taxon>
        <taxon>Eubacteriales</taxon>
        <taxon>Evtepia</taxon>
    </lineage>
</organism>
<dbReference type="HAMAP" id="MF_00228">
    <property type="entry name" value="Thz_kinase"/>
    <property type="match status" value="1"/>
</dbReference>
<dbReference type="GO" id="GO:0005524">
    <property type="term" value="F:ATP binding"/>
    <property type="evidence" value="ECO:0007669"/>
    <property type="project" value="UniProtKB-UniRule"/>
</dbReference>
<dbReference type="PIRSF" id="PIRSF000513">
    <property type="entry name" value="Thz_kinase"/>
    <property type="match status" value="1"/>
</dbReference>
<dbReference type="GeneID" id="97994349"/>
<feature type="binding site" evidence="11">
    <location>
        <position position="197"/>
    </location>
    <ligand>
        <name>substrate</name>
    </ligand>
</feature>
<keyword evidence="7 11" id="KW-0418">Kinase</keyword>
<dbReference type="OrthoDB" id="9778146at2"/>
<keyword evidence="8 11" id="KW-0067">ATP-binding</keyword>
<comment type="caution">
    <text evidence="12">The sequence shown here is derived from an EMBL/GenBank/DDBJ whole genome shotgun (WGS) entry which is preliminary data.</text>
</comment>
<evidence type="ECO:0000256" key="9">
    <source>
        <dbReference type="ARBA" id="ARBA00022842"/>
    </source>
</evidence>
<dbReference type="CDD" id="cd01170">
    <property type="entry name" value="THZ_kinase"/>
    <property type="match status" value="1"/>
</dbReference>
<dbReference type="InterPro" id="IPR029056">
    <property type="entry name" value="Ribokinase-like"/>
</dbReference>
<keyword evidence="6 11" id="KW-0547">Nucleotide-binding</keyword>
<dbReference type="EC" id="2.7.1.50" evidence="11"/>
<comment type="catalytic activity">
    <reaction evidence="1 11">
        <text>5-(2-hydroxyethyl)-4-methylthiazole + ATP = 4-methyl-5-(2-phosphooxyethyl)-thiazole + ADP + H(+)</text>
        <dbReference type="Rhea" id="RHEA:24212"/>
        <dbReference type="ChEBI" id="CHEBI:15378"/>
        <dbReference type="ChEBI" id="CHEBI:17957"/>
        <dbReference type="ChEBI" id="CHEBI:30616"/>
        <dbReference type="ChEBI" id="CHEBI:58296"/>
        <dbReference type="ChEBI" id="CHEBI:456216"/>
        <dbReference type="EC" id="2.7.1.50"/>
    </reaction>
</comment>
<dbReference type="GO" id="GO:0009229">
    <property type="term" value="P:thiamine diphosphate biosynthetic process"/>
    <property type="evidence" value="ECO:0007669"/>
    <property type="project" value="UniProtKB-UniRule"/>
</dbReference>
<dbReference type="InterPro" id="IPR000417">
    <property type="entry name" value="Hyethyz_kinase"/>
</dbReference>
<keyword evidence="9 11" id="KW-0460">Magnesium</keyword>
<dbReference type="Proteomes" id="UP000260649">
    <property type="component" value="Unassembled WGS sequence"/>
</dbReference>
<dbReference type="GO" id="GO:0009228">
    <property type="term" value="P:thiamine biosynthetic process"/>
    <property type="evidence" value="ECO:0007669"/>
    <property type="project" value="UniProtKB-KW"/>
</dbReference>
<evidence type="ECO:0000256" key="7">
    <source>
        <dbReference type="ARBA" id="ARBA00022777"/>
    </source>
</evidence>
<evidence type="ECO:0000256" key="10">
    <source>
        <dbReference type="ARBA" id="ARBA00022977"/>
    </source>
</evidence>
<feature type="binding site" evidence="11">
    <location>
        <position position="170"/>
    </location>
    <ligand>
        <name>ATP</name>
        <dbReference type="ChEBI" id="CHEBI:30616"/>
    </ligand>
</feature>